<dbReference type="PANTHER" id="PTHR43782">
    <property type="entry name" value="ARGINASE"/>
    <property type="match status" value="1"/>
</dbReference>
<keyword evidence="14" id="KW-1185">Reference proteome</keyword>
<dbReference type="AlphaFoldDB" id="A0A226EAE3"/>
<evidence type="ECO:0000256" key="4">
    <source>
        <dbReference type="ARBA" id="ARBA00022436"/>
    </source>
</evidence>
<keyword evidence="5 11" id="KW-0056">Arginine metabolism</keyword>
<comment type="catalytic activity">
    <reaction evidence="9 11">
        <text>L-arginine + H2O = urea + L-ornithine</text>
        <dbReference type="Rhea" id="RHEA:20569"/>
        <dbReference type="ChEBI" id="CHEBI:15377"/>
        <dbReference type="ChEBI" id="CHEBI:16199"/>
        <dbReference type="ChEBI" id="CHEBI:32682"/>
        <dbReference type="ChEBI" id="CHEBI:46911"/>
        <dbReference type="EC" id="3.5.3.1"/>
    </reaction>
</comment>
<comment type="cofactor">
    <cofactor evidence="11">
        <name>Mn(2+)</name>
        <dbReference type="ChEBI" id="CHEBI:29035"/>
    </cofactor>
    <text evidence="11">Binds 2 manganese ions per subunit.</text>
</comment>
<evidence type="ECO:0000256" key="11">
    <source>
        <dbReference type="RuleBase" id="RU361159"/>
    </source>
</evidence>
<evidence type="ECO:0000256" key="3">
    <source>
        <dbReference type="ARBA" id="ARBA00018123"/>
    </source>
</evidence>
<evidence type="ECO:0000256" key="9">
    <source>
        <dbReference type="ARBA" id="ARBA00047391"/>
    </source>
</evidence>
<evidence type="ECO:0000256" key="8">
    <source>
        <dbReference type="ARBA" id="ARBA00023211"/>
    </source>
</evidence>
<keyword evidence="6 11" id="KW-0479">Metal-binding</keyword>
<dbReference type="CDD" id="cd09989">
    <property type="entry name" value="Arginase"/>
    <property type="match status" value="1"/>
</dbReference>
<dbReference type="PANTHER" id="PTHR43782:SF3">
    <property type="entry name" value="ARGINASE"/>
    <property type="match status" value="1"/>
</dbReference>
<dbReference type="GO" id="GO:0005829">
    <property type="term" value="C:cytosol"/>
    <property type="evidence" value="ECO:0007669"/>
    <property type="project" value="TreeGrafter"/>
</dbReference>
<feature type="signal peptide" evidence="12">
    <location>
        <begin position="1"/>
        <end position="22"/>
    </location>
</feature>
<dbReference type="OrthoDB" id="9992747at2759"/>
<sequence>MKITLFEIFAISLVLLVSESLSDSLYLSHRRCSPVGTSVVTTRLDGSSDSCICHPPPPSTTTIHSPPPHKWVRRHRPPQATWKCTTIAALTTKAAPTVTTNGLENSLVLLKEAKVKLRRISVQGAPIQKGQPKKGVENGPMLIRSSGIVEFLQDVGHDILDYGNIHLGEIFNAASVGGNVSIHDPADVGEATHHIYNNTKQILEENRFPLTFGGDHALAIGTLSAMSEYYPDLAGIYIDAHADINTVDTSPSGNMHGMPLSFVINELYGCNSNLTDFSWVAARIPAANVAHIALRDVDPGETAIIDRLGMASFTMRDIDRYGIRRVVDLTLDRIKGKTRPLYVSMDIDSLDDMEIGSTTGTPVPGGLTLREALAMIEDLYRSANIVGFELAEVNPALGSEEAGRRVAEISRHILACVFGSCYGRRV</sequence>
<dbReference type="GO" id="GO:0000050">
    <property type="term" value="P:urea cycle"/>
    <property type="evidence" value="ECO:0007669"/>
    <property type="project" value="UniProtKB-UniPathway"/>
</dbReference>
<comment type="pathway">
    <text evidence="1 11">Nitrogen metabolism; urea cycle; L-ornithine and urea from L-arginine: step 1/1.</text>
</comment>
<reference evidence="13 14" key="1">
    <citation type="submission" date="2015-12" db="EMBL/GenBank/DDBJ databases">
        <title>The genome of Folsomia candida.</title>
        <authorList>
            <person name="Faddeeva A."/>
            <person name="Derks M.F."/>
            <person name="Anvar Y."/>
            <person name="Smit S."/>
            <person name="Van Straalen N."/>
            <person name="Roelofs D."/>
        </authorList>
    </citation>
    <scope>NUCLEOTIDE SEQUENCE [LARGE SCALE GENOMIC DNA]</scope>
    <source>
        <strain evidence="13 14">VU population</strain>
        <tissue evidence="13">Whole body</tissue>
    </source>
</reference>
<evidence type="ECO:0000256" key="5">
    <source>
        <dbReference type="ARBA" id="ARBA00022503"/>
    </source>
</evidence>
<evidence type="ECO:0000313" key="14">
    <source>
        <dbReference type="Proteomes" id="UP000198287"/>
    </source>
</evidence>
<proteinExistence type="inferred from homology"/>
<dbReference type="NCBIfam" id="TIGR01229">
    <property type="entry name" value="rocF_arginase"/>
    <property type="match status" value="1"/>
</dbReference>
<feature type="chain" id="PRO_5012556323" description="Arginase" evidence="12">
    <location>
        <begin position="23"/>
        <end position="426"/>
    </location>
</feature>
<dbReference type="GO" id="GO:0006525">
    <property type="term" value="P:arginine metabolic process"/>
    <property type="evidence" value="ECO:0007669"/>
    <property type="project" value="UniProtKB-KW"/>
</dbReference>
<dbReference type="GO" id="GO:0030145">
    <property type="term" value="F:manganese ion binding"/>
    <property type="evidence" value="ECO:0007669"/>
    <property type="project" value="TreeGrafter"/>
</dbReference>
<keyword evidence="7 11" id="KW-0378">Hydrolase</keyword>
<keyword evidence="12" id="KW-0732">Signal</keyword>
<dbReference type="EMBL" id="LNIX01000005">
    <property type="protein sequence ID" value="OXA54380.1"/>
    <property type="molecule type" value="Genomic_DNA"/>
</dbReference>
<evidence type="ECO:0000256" key="7">
    <source>
        <dbReference type="ARBA" id="ARBA00022801"/>
    </source>
</evidence>
<organism evidence="13 14">
    <name type="scientific">Folsomia candida</name>
    <name type="common">Springtail</name>
    <dbReference type="NCBI Taxonomy" id="158441"/>
    <lineage>
        <taxon>Eukaryota</taxon>
        <taxon>Metazoa</taxon>
        <taxon>Ecdysozoa</taxon>
        <taxon>Arthropoda</taxon>
        <taxon>Hexapoda</taxon>
        <taxon>Collembola</taxon>
        <taxon>Entomobryomorpha</taxon>
        <taxon>Isotomoidea</taxon>
        <taxon>Isotomidae</taxon>
        <taxon>Proisotominae</taxon>
        <taxon>Folsomia</taxon>
    </lineage>
</organism>
<name>A0A226EAE3_FOLCA</name>
<accession>A0A226EAE3</accession>
<comment type="caution">
    <text evidence="13">The sequence shown here is derived from an EMBL/GenBank/DDBJ whole genome shotgun (WGS) entry which is preliminary data.</text>
</comment>
<dbReference type="GO" id="GO:0005634">
    <property type="term" value="C:nucleus"/>
    <property type="evidence" value="ECO:0007669"/>
    <property type="project" value="TreeGrafter"/>
</dbReference>
<dbReference type="InterPro" id="IPR014033">
    <property type="entry name" value="Arginase"/>
</dbReference>
<keyword evidence="8 11" id="KW-0464">Manganese</keyword>
<protein>
    <recommendedName>
        <fullName evidence="3 11">Arginase</fullName>
        <ecNumber evidence="2 11">3.5.3.1</ecNumber>
    </recommendedName>
</protein>
<dbReference type="SUPFAM" id="SSF52768">
    <property type="entry name" value="Arginase/deacetylase"/>
    <property type="match status" value="1"/>
</dbReference>
<dbReference type="Gene3D" id="3.40.800.10">
    <property type="entry name" value="Ureohydrolase domain"/>
    <property type="match status" value="1"/>
</dbReference>
<dbReference type="Pfam" id="PF00491">
    <property type="entry name" value="Arginase"/>
    <property type="match status" value="1"/>
</dbReference>
<dbReference type="STRING" id="158441.A0A226EAE3"/>
<dbReference type="InterPro" id="IPR006035">
    <property type="entry name" value="Ureohydrolase"/>
</dbReference>
<evidence type="ECO:0000313" key="13">
    <source>
        <dbReference type="EMBL" id="OXA54380.1"/>
    </source>
</evidence>
<dbReference type="Proteomes" id="UP000198287">
    <property type="component" value="Unassembled WGS sequence"/>
</dbReference>
<dbReference type="OMA" id="PEEAPEW"/>
<dbReference type="FunFam" id="3.40.800.10:FF:000012">
    <property type="entry name" value="Arginase"/>
    <property type="match status" value="1"/>
</dbReference>
<dbReference type="PROSITE" id="PS51409">
    <property type="entry name" value="ARGINASE_2"/>
    <property type="match status" value="1"/>
</dbReference>
<dbReference type="InterPro" id="IPR023696">
    <property type="entry name" value="Ureohydrolase_dom_sf"/>
</dbReference>
<dbReference type="EC" id="3.5.3.1" evidence="2 11"/>
<comment type="similarity">
    <text evidence="10 11">Belongs to the arginase family.</text>
</comment>
<evidence type="ECO:0000256" key="10">
    <source>
        <dbReference type="PROSITE-ProRule" id="PRU00742"/>
    </source>
</evidence>
<keyword evidence="4 11" id="KW-0835">Urea cycle</keyword>
<dbReference type="UniPathway" id="UPA00158">
    <property type="reaction ID" value="UER00270"/>
</dbReference>
<evidence type="ECO:0000256" key="2">
    <source>
        <dbReference type="ARBA" id="ARBA00012168"/>
    </source>
</evidence>
<dbReference type="PRINTS" id="PR00116">
    <property type="entry name" value="ARGINASE"/>
</dbReference>
<evidence type="ECO:0000256" key="1">
    <source>
        <dbReference type="ARBA" id="ARBA00005098"/>
    </source>
</evidence>
<dbReference type="GO" id="GO:0004053">
    <property type="term" value="F:arginase activity"/>
    <property type="evidence" value="ECO:0007669"/>
    <property type="project" value="UniProtKB-EC"/>
</dbReference>
<evidence type="ECO:0000256" key="12">
    <source>
        <dbReference type="SAM" id="SignalP"/>
    </source>
</evidence>
<gene>
    <name evidence="13" type="ORF">Fcan01_11141</name>
</gene>
<evidence type="ECO:0000256" key="6">
    <source>
        <dbReference type="ARBA" id="ARBA00022723"/>
    </source>
</evidence>